<name>A0A4Y1WZI4_9BACT</name>
<dbReference type="Proteomes" id="UP000319374">
    <property type="component" value="Chromosome"/>
</dbReference>
<keyword evidence="2" id="KW-1185">Reference proteome</keyword>
<dbReference type="EMBL" id="AP019736">
    <property type="protein sequence ID" value="BBL05656.1"/>
    <property type="molecule type" value="Genomic_DNA"/>
</dbReference>
<proteinExistence type="predicted"/>
<dbReference type="AlphaFoldDB" id="A0A4Y1WZI4"/>
<evidence type="ECO:0000313" key="2">
    <source>
        <dbReference type="Proteomes" id="UP000319374"/>
    </source>
</evidence>
<organism evidence="1 2">
    <name type="scientific">Alistipes dispar</name>
    <dbReference type="NCBI Taxonomy" id="2585119"/>
    <lineage>
        <taxon>Bacteria</taxon>
        <taxon>Pseudomonadati</taxon>
        <taxon>Bacteroidota</taxon>
        <taxon>Bacteroidia</taxon>
        <taxon>Bacteroidales</taxon>
        <taxon>Rikenellaceae</taxon>
        <taxon>Alistipes</taxon>
    </lineage>
</organism>
<protein>
    <submittedName>
        <fullName evidence="1">Uncharacterized protein</fullName>
    </submittedName>
</protein>
<accession>A0A4Y1WZI4</accession>
<gene>
    <name evidence="1" type="ORF">A5CPEGH6_02940</name>
</gene>
<sequence>MEGLDDIFDFYGPFFFDEADSCLVKSEGQGENVVVRFDCRKGVLKNRIRRGRGPGEYLDLRVVGVNPVTGDFQAVSSVGRSVVSFSREMVPLDTVTFGTALFDAVRAGDFFVSYGDYAATDNHMFSLFDTLGQAVGRFGKFPDDGMSDAFRDKVMAYQGKLLANRTCSRFAFFSSMGNVFDIYGIGANRCPVRIASIRKELPVYEPQPHVAAGVRFRDPAIHYADAASSDRRIYALYSGRKLDMGTVDPDRRARETRLIRVYDWNGVHRCDLLADIPLLNLCVSSDDRYIIGLFSEDGEIRCCRLDLPEALYR</sequence>
<dbReference type="KEGG" id="ada:A5CPEGH6_02940"/>
<evidence type="ECO:0000313" key="1">
    <source>
        <dbReference type="EMBL" id="BBL05656.1"/>
    </source>
</evidence>
<reference evidence="2" key="1">
    <citation type="submission" date="2019-06" db="EMBL/GenBank/DDBJ databases">
        <title>Alistipes onderdonkii subsp. vulgaris subsp. nov., Alistipes dispar sp. nov. and Alistipes communis sp. nov., isolated from human faeces, and creation of Alistipes onderdonkii subsp. onderdonkii subsp. nov.</title>
        <authorList>
            <person name="Sakamoto M."/>
            <person name="Ikeyama N."/>
            <person name="Ogata Y."/>
            <person name="Suda W."/>
            <person name="Iino T."/>
            <person name="Hattori M."/>
            <person name="Ohkuma M."/>
        </authorList>
    </citation>
    <scope>NUCLEOTIDE SEQUENCE [LARGE SCALE GENOMIC DNA]</scope>
    <source>
        <strain evidence="2">5CPEGH6</strain>
    </source>
</reference>